<accession>A0A6J8A540</accession>
<feature type="compositionally biased region" description="Basic and acidic residues" evidence="1">
    <location>
        <begin position="153"/>
        <end position="164"/>
    </location>
</feature>
<dbReference type="Proteomes" id="UP000507470">
    <property type="component" value="Unassembled WGS sequence"/>
</dbReference>
<organism evidence="3 4">
    <name type="scientific">Mytilus coruscus</name>
    <name type="common">Sea mussel</name>
    <dbReference type="NCBI Taxonomy" id="42192"/>
    <lineage>
        <taxon>Eukaryota</taxon>
        <taxon>Metazoa</taxon>
        <taxon>Spiralia</taxon>
        <taxon>Lophotrochozoa</taxon>
        <taxon>Mollusca</taxon>
        <taxon>Bivalvia</taxon>
        <taxon>Autobranchia</taxon>
        <taxon>Pteriomorphia</taxon>
        <taxon>Mytilida</taxon>
        <taxon>Mytiloidea</taxon>
        <taxon>Mytilidae</taxon>
        <taxon>Mytilinae</taxon>
        <taxon>Mytilus</taxon>
    </lineage>
</organism>
<proteinExistence type="predicted"/>
<keyword evidence="2" id="KW-0732">Signal</keyword>
<evidence type="ECO:0000256" key="2">
    <source>
        <dbReference type="SAM" id="SignalP"/>
    </source>
</evidence>
<feature type="signal peptide" evidence="2">
    <location>
        <begin position="1"/>
        <end position="21"/>
    </location>
</feature>
<reference evidence="3 4" key="1">
    <citation type="submission" date="2020-06" db="EMBL/GenBank/DDBJ databases">
        <authorList>
            <person name="Li R."/>
            <person name="Bekaert M."/>
        </authorList>
    </citation>
    <scope>NUCLEOTIDE SEQUENCE [LARGE SCALE GENOMIC DNA]</scope>
    <source>
        <strain evidence="4">wild</strain>
    </source>
</reference>
<feature type="chain" id="PRO_5026710079" evidence="2">
    <location>
        <begin position="22"/>
        <end position="164"/>
    </location>
</feature>
<evidence type="ECO:0000313" key="4">
    <source>
        <dbReference type="Proteomes" id="UP000507470"/>
    </source>
</evidence>
<dbReference type="EMBL" id="CACVKT020000573">
    <property type="protein sequence ID" value="CAC5360878.1"/>
    <property type="molecule type" value="Genomic_DNA"/>
</dbReference>
<keyword evidence="4" id="KW-1185">Reference proteome</keyword>
<sequence>MPVDVLGLSLILLVSGPSGDGIRLIVYLVNMRNIADYVLDVLMLVRISGDGMAQVTKMTDTEKNTMHVRVKREVDRMKKMKKAKQTSQIKILKRQLFDMPGSSDALVDRLKSLNLKVGEVRIPLELRGLVESLANALSSMQEEHQKLVTRNQQLEEEKRQSEQR</sequence>
<name>A0A6J8A540_MYTCO</name>
<protein>
    <submittedName>
        <fullName evidence="3">Uncharacterized protein</fullName>
    </submittedName>
</protein>
<feature type="region of interest" description="Disordered" evidence="1">
    <location>
        <begin position="143"/>
        <end position="164"/>
    </location>
</feature>
<dbReference type="AlphaFoldDB" id="A0A6J8A540"/>
<evidence type="ECO:0000256" key="1">
    <source>
        <dbReference type="SAM" id="MobiDB-lite"/>
    </source>
</evidence>
<gene>
    <name evidence="3" type="ORF">MCOR_3199</name>
</gene>
<evidence type="ECO:0000313" key="3">
    <source>
        <dbReference type="EMBL" id="CAC5360878.1"/>
    </source>
</evidence>